<dbReference type="PANTHER" id="PTHR42788">
    <property type="entry name" value="TAURINE IMPORT ATP-BINDING PROTEIN-RELATED"/>
    <property type="match status" value="1"/>
</dbReference>
<keyword evidence="3" id="KW-0547">Nucleotide-binding</keyword>
<keyword evidence="7" id="KW-1185">Reference proteome</keyword>
<dbReference type="OrthoDB" id="9807242at2"/>
<protein>
    <submittedName>
        <fullName evidence="6">Spermidine/putrescine ABC transporter ATP-binding protein</fullName>
    </submittedName>
</protein>
<dbReference type="Proteomes" id="UP000245252">
    <property type="component" value="Unassembled WGS sequence"/>
</dbReference>
<evidence type="ECO:0000256" key="4">
    <source>
        <dbReference type="ARBA" id="ARBA00022840"/>
    </source>
</evidence>
<evidence type="ECO:0000256" key="1">
    <source>
        <dbReference type="ARBA" id="ARBA00005417"/>
    </source>
</evidence>
<dbReference type="EMBL" id="QFBC01000016">
    <property type="protein sequence ID" value="PWE53466.1"/>
    <property type="molecule type" value="Genomic_DNA"/>
</dbReference>
<evidence type="ECO:0000256" key="2">
    <source>
        <dbReference type="ARBA" id="ARBA00022448"/>
    </source>
</evidence>
<dbReference type="InterPro" id="IPR003439">
    <property type="entry name" value="ABC_transporter-like_ATP-bd"/>
</dbReference>
<comment type="caution">
    <text evidence="6">The sequence shown here is derived from an EMBL/GenBank/DDBJ whole genome shotgun (WGS) entry which is preliminary data.</text>
</comment>
<dbReference type="InterPro" id="IPR003593">
    <property type="entry name" value="AAA+_ATPase"/>
</dbReference>
<dbReference type="InterPro" id="IPR050166">
    <property type="entry name" value="ABC_transporter_ATP-bind"/>
</dbReference>
<evidence type="ECO:0000313" key="6">
    <source>
        <dbReference type="EMBL" id="PWE53466.1"/>
    </source>
</evidence>
<evidence type="ECO:0000313" key="7">
    <source>
        <dbReference type="Proteomes" id="UP000245252"/>
    </source>
</evidence>
<dbReference type="SUPFAM" id="SSF52540">
    <property type="entry name" value="P-loop containing nucleoside triphosphate hydrolases"/>
    <property type="match status" value="1"/>
</dbReference>
<comment type="similarity">
    <text evidence="1">Belongs to the ABC transporter superfamily.</text>
</comment>
<keyword evidence="2" id="KW-0813">Transport</keyword>
<sequence>MVRAPSDRQDCNPVTAVIRHVGKHPHALSEGNIMSAENKSEALGSTEPRARVEVKSVSKSFATKEGTVQALRHIDLVARDQEFTCIVGPSGCGKSTLFNIIAGLLDPTSGEVLVDGTPVQAGIAGRMGYMQQKDLLIPWRTILQNVTIGLEIQRQPSVEAREKAIAYLKLFGLEKYRDSYPAALSGGMRQRVALMRTLVMGQDIILMDEPFQSLDYPTRVALEADLLEMVRELKRTVLFITHDIEEAVSIADKVYILSKGPGTVRDLRTIRLNMKRESPIDARKNPEFHTHYAAIWNQLEVVTDLRKERAQ</sequence>
<organism evidence="6 7">
    <name type="scientific">Metarhizobium album</name>
    <dbReference type="NCBI Taxonomy" id="2182425"/>
    <lineage>
        <taxon>Bacteria</taxon>
        <taxon>Pseudomonadati</taxon>
        <taxon>Pseudomonadota</taxon>
        <taxon>Alphaproteobacteria</taxon>
        <taxon>Hyphomicrobiales</taxon>
        <taxon>Rhizobiaceae</taxon>
        <taxon>Metarhizobium</taxon>
    </lineage>
</organism>
<dbReference type="PANTHER" id="PTHR42788:SF2">
    <property type="entry name" value="ABC TRANSPORTER ATP-BINDING PROTEIN"/>
    <property type="match status" value="1"/>
</dbReference>
<dbReference type="SMART" id="SM00382">
    <property type="entry name" value="AAA"/>
    <property type="match status" value="1"/>
</dbReference>
<evidence type="ECO:0000259" key="5">
    <source>
        <dbReference type="PROSITE" id="PS50893"/>
    </source>
</evidence>
<dbReference type="PROSITE" id="PS50893">
    <property type="entry name" value="ABC_TRANSPORTER_2"/>
    <property type="match status" value="1"/>
</dbReference>
<gene>
    <name evidence="6" type="ORF">DEM27_25910</name>
</gene>
<dbReference type="GO" id="GO:0016887">
    <property type="term" value="F:ATP hydrolysis activity"/>
    <property type="evidence" value="ECO:0007669"/>
    <property type="project" value="InterPro"/>
</dbReference>
<dbReference type="Pfam" id="PF00005">
    <property type="entry name" value="ABC_tran"/>
    <property type="match status" value="1"/>
</dbReference>
<name>A0A2U2DJJ0_9HYPH</name>
<accession>A0A2U2DJJ0</accession>
<dbReference type="InterPro" id="IPR027417">
    <property type="entry name" value="P-loop_NTPase"/>
</dbReference>
<dbReference type="AlphaFoldDB" id="A0A2U2DJJ0"/>
<dbReference type="GO" id="GO:0005524">
    <property type="term" value="F:ATP binding"/>
    <property type="evidence" value="ECO:0007669"/>
    <property type="project" value="UniProtKB-KW"/>
</dbReference>
<dbReference type="Gene3D" id="3.40.50.300">
    <property type="entry name" value="P-loop containing nucleotide triphosphate hydrolases"/>
    <property type="match status" value="1"/>
</dbReference>
<reference evidence="6 7" key="1">
    <citation type="submission" date="2018-05" db="EMBL/GenBank/DDBJ databases">
        <title>The draft genome of strain NS-104.</title>
        <authorList>
            <person name="Hang P."/>
            <person name="Jiang J."/>
        </authorList>
    </citation>
    <scope>NUCLEOTIDE SEQUENCE [LARGE SCALE GENOMIC DNA]</scope>
    <source>
        <strain evidence="6 7">NS-104</strain>
    </source>
</reference>
<keyword evidence="4 6" id="KW-0067">ATP-binding</keyword>
<feature type="domain" description="ABC transporter" evidence="5">
    <location>
        <begin position="52"/>
        <end position="284"/>
    </location>
</feature>
<proteinExistence type="inferred from homology"/>
<dbReference type="CDD" id="cd03293">
    <property type="entry name" value="ABC_NrtD_SsuB_transporters"/>
    <property type="match status" value="1"/>
</dbReference>
<evidence type="ECO:0000256" key="3">
    <source>
        <dbReference type="ARBA" id="ARBA00022741"/>
    </source>
</evidence>